<sequence>MPLLRSSNRPTPVQCFFCLSPSLLPPHPSASSPIRDIKGKSRIAEIGTKWNWQCDRCGCWNIRDERGEMISDLPAMHDTAYNDRSFSLRAKPSSSHLPSSSSTSPFCHSCLANQTLIMNMLANYLPDDEDHSYPMLYAELPNYLTKLHSRYPPVCRSCQPAVDEILKKSDHRAQVEAWGSALNRGFRTSDTHADSSKRDMNTVGKGDIITWSLRGALWWTGLGLNWGHGLLATMKPARLERMFHSDIPLLPSTSILLLGFNISSILWIAWDPYWLKRARGRSKVKVEGRDIWVRNMVLIMILRIAQNSLICYDSFGKLSRSWIITMIQMGFALEVTLLLHSLMSIRISQPVPISLVRPVSISSSPAPHHPTYVIPPHPSSPAAFSSSSLSHPSCQATRPMQVNPIFGQASLHQPLPISSIDGEPMDWEPSLSTRQPLLSPEYEDDYFFRENGKENWDKFGMGKQRMFHNQDETGLENLLAGWDIGENKNINSQSNQSRNVTVKHQTDSQGMRILIRRLGIGFVIIRVLGLAFTLVTLKPNYDLPSASPLTGSGKYVKVISQYISILEIVLSVVRLPTIINLNGGILSALILQSAWSAIDIVARSAMVFPSSKGSNVSLTKSFLHDTDSLEWLLWGTMDAIGVAVQS</sequence>
<feature type="transmembrane region" description="Helical" evidence="6">
    <location>
        <begin position="322"/>
        <end position="339"/>
    </location>
</feature>
<accession>A0ABZ1D963</accession>
<feature type="transmembrane region" description="Helical" evidence="6">
    <location>
        <begin position="291"/>
        <end position="310"/>
    </location>
</feature>
<evidence type="ECO:0000259" key="7">
    <source>
        <dbReference type="Pfam" id="PF09779"/>
    </source>
</evidence>
<evidence type="ECO:0000313" key="8">
    <source>
        <dbReference type="EMBL" id="WRT70630.1"/>
    </source>
</evidence>
<dbReference type="PANTHER" id="PTHR28538">
    <property type="entry name" value="INTEGRAL INNER NUCLEAR MEMBRANE PROTEIN IMA1"/>
    <property type="match status" value="1"/>
</dbReference>
<reference evidence="8 9" key="1">
    <citation type="submission" date="2024-01" db="EMBL/GenBank/DDBJ databases">
        <title>Comparative genomics of Cryptococcus and Kwoniella reveals pathogenesis evolution and contrasting modes of karyotype evolution via chromosome fusion or intercentromeric recombination.</title>
        <authorList>
            <person name="Coelho M.A."/>
            <person name="David-Palma M."/>
            <person name="Shea T."/>
            <person name="Bowers K."/>
            <person name="McGinley-Smith S."/>
            <person name="Mohammad A.W."/>
            <person name="Gnirke A."/>
            <person name="Yurkov A.M."/>
            <person name="Nowrousian M."/>
            <person name="Sun S."/>
            <person name="Cuomo C.A."/>
            <person name="Heitman J."/>
        </authorList>
    </citation>
    <scope>NUCLEOTIDE SEQUENCE [LARGE SCALE GENOMIC DNA]</scope>
    <source>
        <strain evidence="8">CBS 11374</strain>
    </source>
</reference>
<keyword evidence="5" id="KW-0539">Nucleus</keyword>
<comment type="subcellular location">
    <subcellularLocation>
        <location evidence="1">Nucleus inner membrane</location>
        <topology evidence="1">Multi-pass membrane protein</topology>
    </subcellularLocation>
</comment>
<feature type="transmembrane region" description="Helical" evidence="6">
    <location>
        <begin position="518"/>
        <end position="535"/>
    </location>
</feature>
<evidence type="ECO:0000256" key="3">
    <source>
        <dbReference type="ARBA" id="ARBA00022989"/>
    </source>
</evidence>
<evidence type="ECO:0000256" key="4">
    <source>
        <dbReference type="ARBA" id="ARBA00023136"/>
    </source>
</evidence>
<dbReference type="GeneID" id="87959758"/>
<keyword evidence="9" id="KW-1185">Reference proteome</keyword>
<gene>
    <name evidence="8" type="ORF">IL334_007628</name>
</gene>
<evidence type="ECO:0000256" key="2">
    <source>
        <dbReference type="ARBA" id="ARBA00022692"/>
    </source>
</evidence>
<keyword evidence="2 6" id="KW-0812">Transmembrane</keyword>
<keyword evidence="4 6" id="KW-0472">Membrane</keyword>
<dbReference type="PANTHER" id="PTHR28538:SF1">
    <property type="entry name" value="INTEGRAL INNER NUCLEAR MEMBRANE PROTEIN IMA1"/>
    <property type="match status" value="1"/>
</dbReference>
<protein>
    <recommendedName>
        <fullName evidence="7">Ima1 N-terminal domain-containing protein</fullName>
    </recommendedName>
</protein>
<dbReference type="RefSeq" id="XP_062795369.1">
    <property type="nucleotide sequence ID" value="XM_062939318.1"/>
</dbReference>
<evidence type="ECO:0000313" key="9">
    <source>
        <dbReference type="Proteomes" id="UP001329825"/>
    </source>
</evidence>
<feature type="domain" description="Ima1 N-terminal" evidence="7">
    <location>
        <begin position="45"/>
        <end position="162"/>
    </location>
</feature>
<dbReference type="Proteomes" id="UP001329825">
    <property type="component" value="Chromosome 11"/>
</dbReference>
<dbReference type="Pfam" id="PF09779">
    <property type="entry name" value="Ima1_N"/>
    <property type="match status" value="1"/>
</dbReference>
<evidence type="ECO:0000256" key="6">
    <source>
        <dbReference type="SAM" id="Phobius"/>
    </source>
</evidence>
<keyword evidence="3 6" id="KW-1133">Transmembrane helix</keyword>
<organism evidence="8 9">
    <name type="scientific">Kwoniella shivajii</name>
    <dbReference type="NCBI Taxonomy" id="564305"/>
    <lineage>
        <taxon>Eukaryota</taxon>
        <taxon>Fungi</taxon>
        <taxon>Dikarya</taxon>
        <taxon>Basidiomycota</taxon>
        <taxon>Agaricomycotina</taxon>
        <taxon>Tremellomycetes</taxon>
        <taxon>Tremellales</taxon>
        <taxon>Cryptococcaceae</taxon>
        <taxon>Kwoniella</taxon>
    </lineage>
</organism>
<dbReference type="EMBL" id="CP141891">
    <property type="protein sequence ID" value="WRT70630.1"/>
    <property type="molecule type" value="Genomic_DNA"/>
</dbReference>
<dbReference type="InterPro" id="IPR042321">
    <property type="entry name" value="Ima1"/>
</dbReference>
<evidence type="ECO:0000256" key="1">
    <source>
        <dbReference type="ARBA" id="ARBA00004473"/>
    </source>
</evidence>
<dbReference type="InterPro" id="IPR018617">
    <property type="entry name" value="Ima1_N"/>
</dbReference>
<name>A0ABZ1D963_9TREE</name>
<feature type="transmembrane region" description="Helical" evidence="6">
    <location>
        <begin position="249"/>
        <end position="270"/>
    </location>
</feature>
<evidence type="ECO:0000256" key="5">
    <source>
        <dbReference type="ARBA" id="ARBA00023242"/>
    </source>
</evidence>
<proteinExistence type="predicted"/>